<evidence type="ECO:0000256" key="1">
    <source>
        <dbReference type="SAM" id="MobiDB-lite"/>
    </source>
</evidence>
<reference evidence="3" key="1">
    <citation type="journal article" date="2019" name="Int. J. Syst. Evol. Microbiol.">
        <title>The Global Catalogue of Microorganisms (GCM) 10K type strain sequencing project: providing services to taxonomists for standard genome sequencing and annotation.</title>
        <authorList>
            <consortium name="The Broad Institute Genomics Platform"/>
            <consortium name="The Broad Institute Genome Sequencing Center for Infectious Disease"/>
            <person name="Wu L."/>
            <person name="Ma J."/>
        </authorList>
    </citation>
    <scope>NUCLEOTIDE SEQUENCE [LARGE SCALE GENOMIC DNA]</scope>
    <source>
        <strain evidence="3">JCM 9371</strain>
    </source>
</reference>
<evidence type="ECO:0000313" key="2">
    <source>
        <dbReference type="EMBL" id="MFD0687912.1"/>
    </source>
</evidence>
<name>A0ABW2XPX4_9ACTN</name>
<sequence>MSELIEMTRVPSTHQVRTGEGRVPRTGGAACLGTDLTIVDDLRGLARLRRIARGELILAVPSRGAAAARRAAA</sequence>
<comment type="caution">
    <text evidence="2">The sequence shown here is derived from an EMBL/GenBank/DDBJ whole genome shotgun (WGS) entry which is preliminary data.</text>
</comment>
<gene>
    <name evidence="2" type="ORF">ACFQZM_25680</name>
</gene>
<protein>
    <submittedName>
        <fullName evidence="2">Uncharacterized protein</fullName>
    </submittedName>
</protein>
<organism evidence="2 3">
    <name type="scientific">Actinomadura fibrosa</name>
    <dbReference type="NCBI Taxonomy" id="111802"/>
    <lineage>
        <taxon>Bacteria</taxon>
        <taxon>Bacillati</taxon>
        <taxon>Actinomycetota</taxon>
        <taxon>Actinomycetes</taxon>
        <taxon>Streptosporangiales</taxon>
        <taxon>Thermomonosporaceae</taxon>
        <taxon>Actinomadura</taxon>
    </lineage>
</organism>
<dbReference type="EMBL" id="JBHTGP010000013">
    <property type="protein sequence ID" value="MFD0687912.1"/>
    <property type="molecule type" value="Genomic_DNA"/>
</dbReference>
<feature type="region of interest" description="Disordered" evidence="1">
    <location>
        <begin position="1"/>
        <end position="23"/>
    </location>
</feature>
<dbReference type="RefSeq" id="WP_131761870.1">
    <property type="nucleotide sequence ID" value="NZ_CAACUY010000193.1"/>
</dbReference>
<keyword evidence="3" id="KW-1185">Reference proteome</keyword>
<dbReference type="Proteomes" id="UP001597063">
    <property type="component" value="Unassembled WGS sequence"/>
</dbReference>
<accession>A0ABW2XPX4</accession>
<evidence type="ECO:0000313" key="3">
    <source>
        <dbReference type="Proteomes" id="UP001597063"/>
    </source>
</evidence>
<proteinExistence type="predicted"/>